<reference evidence="3 4" key="2">
    <citation type="submission" date="2014-03" db="EMBL/GenBank/DDBJ databases">
        <title>Draft Genome Sequences of Four Burkholderia Strains.</title>
        <authorList>
            <person name="Liu X.Y."/>
            <person name="Li C.X."/>
            <person name="Xu J.H."/>
        </authorList>
    </citation>
    <scope>NUCLEOTIDE SEQUENCE [LARGE SCALE GENOMIC DNA]</scope>
    <source>
        <strain evidence="3 4">R27</strain>
    </source>
</reference>
<dbReference type="OrthoDB" id="5197777at2"/>
<dbReference type="Proteomes" id="UP000027439">
    <property type="component" value="Unassembled WGS sequence"/>
</dbReference>
<name>A0A069P8Q7_9BURK</name>
<dbReference type="STRING" id="1071679.BG57_09990"/>
<keyword evidence="1" id="KW-1133">Transmembrane helix</keyword>
<feature type="transmembrane region" description="Helical" evidence="1">
    <location>
        <begin position="64"/>
        <end position="84"/>
    </location>
</feature>
<gene>
    <name evidence="3" type="ORF">BG57_09990</name>
    <name evidence="2" type="ORF">GCM10010985_35840</name>
</gene>
<dbReference type="RefSeq" id="WP_035960008.1">
    <property type="nucleotide sequence ID" value="NZ_BMEG01000005.1"/>
</dbReference>
<feature type="transmembrane region" description="Helical" evidence="1">
    <location>
        <begin position="206"/>
        <end position="224"/>
    </location>
</feature>
<feature type="transmembrane region" description="Helical" evidence="1">
    <location>
        <begin position="21"/>
        <end position="44"/>
    </location>
</feature>
<evidence type="ECO:0000256" key="1">
    <source>
        <dbReference type="SAM" id="Phobius"/>
    </source>
</evidence>
<protein>
    <submittedName>
        <fullName evidence="3">Uncharacterized protein</fullName>
    </submittedName>
</protein>
<dbReference type="EMBL" id="JFHE01000002">
    <property type="protein sequence ID" value="KDR37028.1"/>
    <property type="molecule type" value="Genomic_DNA"/>
</dbReference>
<evidence type="ECO:0000313" key="4">
    <source>
        <dbReference type="Proteomes" id="UP000027439"/>
    </source>
</evidence>
<keyword evidence="1" id="KW-0812">Transmembrane</keyword>
<evidence type="ECO:0000313" key="5">
    <source>
        <dbReference type="Proteomes" id="UP000597138"/>
    </source>
</evidence>
<dbReference type="Proteomes" id="UP000597138">
    <property type="component" value="Unassembled WGS sequence"/>
</dbReference>
<feature type="transmembrane region" description="Helical" evidence="1">
    <location>
        <begin position="179"/>
        <end position="200"/>
    </location>
</feature>
<dbReference type="EMBL" id="BMEG01000005">
    <property type="protein sequence ID" value="GGD78151.1"/>
    <property type="molecule type" value="Genomic_DNA"/>
</dbReference>
<reference evidence="5" key="3">
    <citation type="journal article" date="2019" name="Int. J. Syst. Evol. Microbiol.">
        <title>The Global Catalogue of Microorganisms (GCM) 10K type strain sequencing project: providing services to taxonomists for standard genome sequencing and annotation.</title>
        <authorList>
            <consortium name="The Broad Institute Genomics Platform"/>
            <consortium name="The Broad Institute Genome Sequencing Center for Infectious Disease"/>
            <person name="Wu L."/>
            <person name="Ma J."/>
        </authorList>
    </citation>
    <scope>NUCLEOTIDE SEQUENCE [LARGE SCALE GENOMIC DNA]</scope>
    <source>
        <strain evidence="5">CGMCC 1.11013</strain>
    </source>
</reference>
<sequence>MEGALKEVGNLAGMIGSRARLLILGVLTPGFLLLCEALAVVFWTDISQQGALIAWLTKNFGSQSFALALLVMLVLAVSYVLGYISRETTFALSTAWLRHGWPPARYVSKMLEQMRFIYGSDKVDSVIGQYKVFELANHEADYKEHGLIRPPEFYVREYCKLWLRTKVPALSTDHMEAEINLVVGFIAPVLFVAPCVVARHGQIGPYWTAATAVIALLFAVRLFYTINGVRGQETEEAIINFLYAHWEGLADKPKPSMRVCKAALPR</sequence>
<reference evidence="2" key="4">
    <citation type="submission" date="2024-05" db="EMBL/GenBank/DDBJ databases">
        <authorList>
            <person name="Sun Q."/>
            <person name="Zhou Y."/>
        </authorList>
    </citation>
    <scope>NUCLEOTIDE SEQUENCE</scope>
    <source>
        <strain evidence="2">CGMCC 1.11013</strain>
    </source>
</reference>
<proteinExistence type="predicted"/>
<evidence type="ECO:0000313" key="2">
    <source>
        <dbReference type="EMBL" id="GGD78151.1"/>
    </source>
</evidence>
<comment type="caution">
    <text evidence="3">The sequence shown here is derived from an EMBL/GenBank/DDBJ whole genome shotgun (WGS) entry which is preliminary data.</text>
</comment>
<organism evidence="3 4">
    <name type="scientific">Caballeronia grimmiae</name>
    <dbReference type="NCBI Taxonomy" id="1071679"/>
    <lineage>
        <taxon>Bacteria</taxon>
        <taxon>Pseudomonadati</taxon>
        <taxon>Pseudomonadota</taxon>
        <taxon>Betaproteobacteria</taxon>
        <taxon>Burkholderiales</taxon>
        <taxon>Burkholderiaceae</taxon>
        <taxon>Caballeronia</taxon>
    </lineage>
</organism>
<keyword evidence="1" id="KW-0472">Membrane</keyword>
<evidence type="ECO:0000313" key="3">
    <source>
        <dbReference type="EMBL" id="KDR37028.1"/>
    </source>
</evidence>
<dbReference type="AlphaFoldDB" id="A0A069P8Q7"/>
<accession>A0A069P8Q7</accession>
<keyword evidence="5" id="KW-1185">Reference proteome</keyword>
<reference evidence="2" key="1">
    <citation type="journal article" date="2014" name="Int. J. Syst. Evol. Microbiol.">
        <title>Complete genome of a new Firmicutes species belonging to the dominant human colonic microbiota ('Ruminococcus bicirculans') reveals two chromosomes and a selective capacity to utilize plant glucans.</title>
        <authorList>
            <consortium name="NISC Comparative Sequencing Program"/>
            <person name="Wegmann U."/>
            <person name="Louis P."/>
            <person name="Goesmann A."/>
            <person name="Henrissat B."/>
            <person name="Duncan S.H."/>
            <person name="Flint H.J."/>
        </authorList>
    </citation>
    <scope>NUCLEOTIDE SEQUENCE</scope>
    <source>
        <strain evidence="2">CGMCC 1.11013</strain>
    </source>
</reference>